<gene>
    <name evidence="2" type="ORF">ACS77_12835</name>
</gene>
<keyword evidence="1" id="KW-0808">Transferase</keyword>
<dbReference type="Gene3D" id="3.40.50.2000">
    <property type="entry name" value="Glycogen Phosphorylase B"/>
    <property type="match status" value="1"/>
</dbReference>
<reference evidence="2 3" key="1">
    <citation type="submission" date="2015-06" db="EMBL/GenBank/DDBJ databases">
        <authorList>
            <person name="Hoefler B.C."/>
            <person name="Straight P.D."/>
        </authorList>
    </citation>
    <scope>NUCLEOTIDE SEQUENCE [LARGE SCALE GENOMIC DNA]</scope>
    <source>
        <strain evidence="2 3">Riq4</strain>
    </source>
</reference>
<dbReference type="PATRIC" id="fig|317.197.peg.1912"/>
<name>A0A0L1MFL5_PSESX</name>
<dbReference type="SUPFAM" id="SSF53756">
    <property type="entry name" value="UDP-Glycosyltransferase/glycogen phosphorylase"/>
    <property type="match status" value="1"/>
</dbReference>
<dbReference type="GO" id="GO:0016757">
    <property type="term" value="F:glycosyltransferase activity"/>
    <property type="evidence" value="ECO:0007669"/>
    <property type="project" value="TreeGrafter"/>
</dbReference>
<dbReference type="PANTHER" id="PTHR46401:SF2">
    <property type="entry name" value="GLYCOSYLTRANSFERASE WBBK-RELATED"/>
    <property type="match status" value="1"/>
</dbReference>
<dbReference type="Proteomes" id="UP000036955">
    <property type="component" value="Unassembled WGS sequence"/>
</dbReference>
<evidence type="ECO:0008006" key="4">
    <source>
        <dbReference type="Google" id="ProtNLM"/>
    </source>
</evidence>
<proteinExistence type="predicted"/>
<evidence type="ECO:0000313" key="2">
    <source>
        <dbReference type="EMBL" id="KNH27039.1"/>
    </source>
</evidence>
<evidence type="ECO:0000256" key="1">
    <source>
        <dbReference type="ARBA" id="ARBA00022679"/>
    </source>
</evidence>
<dbReference type="EMBL" id="LFQK01000023">
    <property type="protein sequence ID" value="KNH27039.1"/>
    <property type="molecule type" value="Genomic_DNA"/>
</dbReference>
<accession>A0A0L1MFL5</accession>
<dbReference type="PANTHER" id="PTHR46401">
    <property type="entry name" value="GLYCOSYLTRANSFERASE WBBK-RELATED"/>
    <property type="match status" value="1"/>
</dbReference>
<comment type="caution">
    <text evidence="2">The sequence shown here is derived from an EMBL/GenBank/DDBJ whole genome shotgun (WGS) entry which is preliminary data.</text>
</comment>
<sequence>MKSLMIAWVGYQRRADTMKQYWAYDILHLPNRFKKKYTRPFDYLIKSFKTIKALFVGKPEVVWVQLPPSPVLHIALAYKFFVNRRLKIIADAHNSLLRKQWITFPGTVSLLNKIDAVVVHNFKVKEELSHAGVNAENIFILEDLPCDFKASPASDHQTPYVLFPCSFDIDEPIEVVINAAREMPHINFLITGKHEGKLSEALIESMPANIKLTGFLSKLIFEQLLCNANVVLGLTTRDNVQLSVANEAVSAGRPMALSNTTVLRSLFSDAAVFVETLDPQSIKFGVSQLIENEELYKEKSALLKAKRIKRWKGQAELLRTAVII</sequence>
<dbReference type="AlphaFoldDB" id="A0A0L1MFL5"/>
<protein>
    <recommendedName>
        <fullName evidence="4">Glycosyltransferase</fullName>
    </recommendedName>
</protein>
<evidence type="ECO:0000313" key="3">
    <source>
        <dbReference type="Proteomes" id="UP000036955"/>
    </source>
</evidence>
<dbReference type="GO" id="GO:0009103">
    <property type="term" value="P:lipopolysaccharide biosynthetic process"/>
    <property type="evidence" value="ECO:0007669"/>
    <property type="project" value="TreeGrafter"/>
</dbReference>
<organism evidence="2 3">
    <name type="scientific">Pseudomonas syringae</name>
    <dbReference type="NCBI Taxonomy" id="317"/>
    <lineage>
        <taxon>Bacteria</taxon>
        <taxon>Pseudomonadati</taxon>
        <taxon>Pseudomonadota</taxon>
        <taxon>Gammaproteobacteria</taxon>
        <taxon>Pseudomonadales</taxon>
        <taxon>Pseudomonadaceae</taxon>
        <taxon>Pseudomonas</taxon>
    </lineage>
</organism>